<evidence type="ECO:0000256" key="3">
    <source>
        <dbReference type="ARBA" id="ARBA00023163"/>
    </source>
</evidence>
<sequence>MSLKTLENSLHVLKYFTRQTPSWGVRELAKKMEVNHSIIYRILSTFEESGYLYQNPETKKYELGLRFLEYGEMVKERIQLSSEVYQAMRRIVDQTNESVFLTILDGDEGVTVEMVETTQNIKYAVSIGTRSPLYSGASCKVMMAYLQEDHQERIMEKGLESLTPNTITNPQELKKDLVRIKSQGWCLSTGEYANDVFGLGVPLFDFSGNVFGSLTISGPVYRLSSIDNDQTVAILKDEGALIQRYLKHIKYNR</sequence>
<dbReference type="Pfam" id="PF01614">
    <property type="entry name" value="IclR_C"/>
    <property type="match status" value="1"/>
</dbReference>
<dbReference type="PANTHER" id="PTHR30136:SF24">
    <property type="entry name" value="HTH-TYPE TRANSCRIPTIONAL REPRESSOR ALLR"/>
    <property type="match status" value="1"/>
</dbReference>
<dbReference type="Proteomes" id="UP001646157">
    <property type="component" value="Unassembled WGS sequence"/>
</dbReference>
<feature type="domain" description="IclR-ED" evidence="5">
    <location>
        <begin position="66"/>
        <end position="248"/>
    </location>
</feature>
<dbReference type="SUPFAM" id="SSF46785">
    <property type="entry name" value="Winged helix' DNA-binding domain"/>
    <property type="match status" value="1"/>
</dbReference>
<dbReference type="SMART" id="SM00346">
    <property type="entry name" value="HTH_ICLR"/>
    <property type="match status" value="1"/>
</dbReference>
<keyword evidence="3" id="KW-0804">Transcription</keyword>
<proteinExistence type="predicted"/>
<dbReference type="PROSITE" id="PS51077">
    <property type="entry name" value="HTH_ICLR"/>
    <property type="match status" value="1"/>
</dbReference>
<dbReference type="GO" id="GO:0003677">
    <property type="term" value="F:DNA binding"/>
    <property type="evidence" value="ECO:0007669"/>
    <property type="project" value="UniProtKB-KW"/>
</dbReference>
<keyword evidence="1" id="KW-0805">Transcription regulation</keyword>
<protein>
    <submittedName>
        <fullName evidence="6">DNA-binding IclR family transcriptional regulator</fullName>
    </submittedName>
</protein>
<dbReference type="InterPro" id="IPR036390">
    <property type="entry name" value="WH_DNA-bd_sf"/>
</dbReference>
<dbReference type="InterPro" id="IPR050707">
    <property type="entry name" value="HTH_MetabolicPath_Reg"/>
</dbReference>
<dbReference type="RefSeq" id="WP_205174399.1">
    <property type="nucleotide sequence ID" value="NZ_JAFBDZ010000004.1"/>
</dbReference>
<evidence type="ECO:0000259" key="5">
    <source>
        <dbReference type="PROSITE" id="PS51078"/>
    </source>
</evidence>
<dbReference type="Gene3D" id="3.30.450.40">
    <property type="match status" value="1"/>
</dbReference>
<dbReference type="InterPro" id="IPR036388">
    <property type="entry name" value="WH-like_DNA-bd_sf"/>
</dbReference>
<dbReference type="EMBL" id="JAFBDZ010000004">
    <property type="protein sequence ID" value="MBM7587199.1"/>
    <property type="molecule type" value="Genomic_DNA"/>
</dbReference>
<dbReference type="SUPFAM" id="SSF55781">
    <property type="entry name" value="GAF domain-like"/>
    <property type="match status" value="1"/>
</dbReference>
<dbReference type="Pfam" id="PF09339">
    <property type="entry name" value="HTH_IclR"/>
    <property type="match status" value="1"/>
</dbReference>
<dbReference type="InterPro" id="IPR005471">
    <property type="entry name" value="Tscrpt_reg_IclR_N"/>
</dbReference>
<keyword evidence="2 6" id="KW-0238">DNA-binding</keyword>
<dbReference type="InterPro" id="IPR029016">
    <property type="entry name" value="GAF-like_dom_sf"/>
</dbReference>
<dbReference type="PROSITE" id="PS51078">
    <property type="entry name" value="ICLR_ED"/>
    <property type="match status" value="1"/>
</dbReference>
<evidence type="ECO:0000313" key="6">
    <source>
        <dbReference type="EMBL" id="MBM7587199.1"/>
    </source>
</evidence>
<evidence type="ECO:0000259" key="4">
    <source>
        <dbReference type="PROSITE" id="PS51077"/>
    </source>
</evidence>
<accession>A0ABS2NH67</accession>
<keyword evidence="7" id="KW-1185">Reference proteome</keyword>
<dbReference type="InterPro" id="IPR014757">
    <property type="entry name" value="Tscrpt_reg_IclR_C"/>
</dbReference>
<evidence type="ECO:0000256" key="1">
    <source>
        <dbReference type="ARBA" id="ARBA00023015"/>
    </source>
</evidence>
<comment type="caution">
    <text evidence="6">The sequence shown here is derived from an EMBL/GenBank/DDBJ whole genome shotgun (WGS) entry which is preliminary data.</text>
</comment>
<evidence type="ECO:0000256" key="2">
    <source>
        <dbReference type="ARBA" id="ARBA00023125"/>
    </source>
</evidence>
<gene>
    <name evidence="6" type="ORF">JOC86_003772</name>
</gene>
<dbReference type="PANTHER" id="PTHR30136">
    <property type="entry name" value="HELIX-TURN-HELIX TRANSCRIPTIONAL REGULATOR, ICLR FAMILY"/>
    <property type="match status" value="1"/>
</dbReference>
<feature type="domain" description="HTH iclR-type" evidence="4">
    <location>
        <begin position="3"/>
        <end position="65"/>
    </location>
</feature>
<reference evidence="6 7" key="1">
    <citation type="submission" date="2021-01" db="EMBL/GenBank/DDBJ databases">
        <title>Genomic Encyclopedia of Type Strains, Phase IV (KMG-IV): sequencing the most valuable type-strain genomes for metagenomic binning, comparative biology and taxonomic classification.</title>
        <authorList>
            <person name="Goeker M."/>
        </authorList>
    </citation>
    <scope>NUCLEOTIDE SEQUENCE [LARGE SCALE GENOMIC DNA]</scope>
    <source>
        <strain evidence="6 7">DSM 24834</strain>
    </source>
</reference>
<evidence type="ECO:0000313" key="7">
    <source>
        <dbReference type="Proteomes" id="UP001646157"/>
    </source>
</evidence>
<dbReference type="Gene3D" id="1.10.10.10">
    <property type="entry name" value="Winged helix-like DNA-binding domain superfamily/Winged helix DNA-binding domain"/>
    <property type="match status" value="1"/>
</dbReference>
<name>A0ABS2NH67_9BACI</name>
<organism evidence="6 7">
    <name type="scientific">Rossellomorea pakistanensis</name>
    <dbReference type="NCBI Taxonomy" id="992288"/>
    <lineage>
        <taxon>Bacteria</taxon>
        <taxon>Bacillati</taxon>
        <taxon>Bacillota</taxon>
        <taxon>Bacilli</taxon>
        <taxon>Bacillales</taxon>
        <taxon>Bacillaceae</taxon>
        <taxon>Rossellomorea</taxon>
    </lineage>
</organism>